<evidence type="ECO:0000256" key="2">
    <source>
        <dbReference type="ARBA" id="ARBA00004370"/>
    </source>
</evidence>
<dbReference type="EC" id="2.7.13.3" evidence="4"/>
<dbReference type="GO" id="GO:0005524">
    <property type="term" value="F:ATP binding"/>
    <property type="evidence" value="ECO:0007669"/>
    <property type="project" value="UniProtKB-KW"/>
</dbReference>
<dbReference type="FunFam" id="3.30.565.10:FF:000010">
    <property type="entry name" value="Sensor histidine kinase RcsC"/>
    <property type="match status" value="1"/>
</dbReference>
<evidence type="ECO:0000256" key="8">
    <source>
        <dbReference type="ARBA" id="ARBA00022741"/>
    </source>
</evidence>
<dbReference type="Pfam" id="PF00512">
    <property type="entry name" value="HisKA"/>
    <property type="match status" value="1"/>
</dbReference>
<dbReference type="PANTHER" id="PTHR43304:SF1">
    <property type="entry name" value="PAC DOMAIN-CONTAINING PROTEIN"/>
    <property type="match status" value="1"/>
</dbReference>
<evidence type="ECO:0000256" key="5">
    <source>
        <dbReference type="ARBA" id="ARBA00022553"/>
    </source>
</evidence>
<dbReference type="Pfam" id="PF08447">
    <property type="entry name" value="PAS_3"/>
    <property type="match status" value="4"/>
</dbReference>
<evidence type="ECO:0000256" key="6">
    <source>
        <dbReference type="ARBA" id="ARBA00022679"/>
    </source>
</evidence>
<feature type="domain" description="PAC" evidence="20">
    <location>
        <begin position="259"/>
        <end position="312"/>
    </location>
</feature>
<dbReference type="InterPro" id="IPR035965">
    <property type="entry name" value="PAS-like_dom_sf"/>
</dbReference>
<dbReference type="Gene3D" id="2.10.70.100">
    <property type="match status" value="2"/>
</dbReference>
<sequence>MNDSSTHANPYTEEVNTLRQRLLFLEQANWQCQQKVEQLSQQLSQERIARQQTEDRLQLILSAAQVVVWEMDLTTNRVVCSPNATEIWGIQAGDGEDFFAVVHPDDRSRVVEAAKRAIAGETNYFQEYRIIRPDGTLCWLNSQGKVFLDANGRGIRMIGLSVDVTERKQTEVALRQSEEHLRVANERFQLAAKAVNCLIYDWHLDSGRVERTDGLTRLLGFSLDEVEPSGQWWHERIHPEDLLPIQARAALALKQDDYFTSEYRILNKSNQYIYVLDQCLVVERDADGNPTRIVGSTTDISDRKQAEAQLQESQRFIQQIADALPGTLYVYDMLTQRNVYVNRQIGELLGYTPEQIQVLGDQLFLKLMHPDDLAILDRQIERLNHAQNGEIVDYEYRMQHANGEWRWLWSRNTVSTRTPEGLVHQVVGTVHDITDRKQSEAELQQREQEFRTLVENTPDIIARYDRELHHLYINPSIEQAVGVAPQHFIGKTGIEMGFTDERSLSWYAAVQQVFETGQGCSIEYEFPSPNGELRLYQAQFVPELVEAGYVKTVLGVARDVTDYKQAEVSLRRSEERLRLAMAAARMASWDVDLQTGKAVWSEPHFRMLGYDPVASGEASEAMWRSRIHPQDLEYVIEAWQQARRDRTTYQAEYRVIRADNGQIAWLAGLGSFTYTKTGEAIRSIGVLFDISDRKRAETEREQLLQREQAAREQAEAANRIKDEFLAVLSHELRTPLNPILGWAKILRTRQLEASAAERALETIERNAKLQAQLIEDLLDVSRILQGKVRLNACPVNLVATIEAALETVRLSAEAKGIQIQTQLDPNVGLIYGDAGRIQQVVWNLLSNAVKFTPSGGRIGVTLERVMTGSVAAQQQGTGETRSPIYPCAQITVSDTGQGIQPDFLPHVFEYFRQADSTTTRHFGGLGLGLAIVHHLVELHGGTIQAKSPGSGMGAIFTVQLPLTVSLLAHDLEVRSPQTTGSLSGIRILVVDDEADMRDLICFILEEQGAIVDVAASAVEAYKQLNESLPDLLISDIGMPESDGYALLKQVRETLSNQGKMIPAIAYTAYAGDINQQQAFAAGFQLHLAKPVEPEQLIRSIMQLMRQTAVPSFQERN</sequence>
<dbReference type="InterPro" id="IPR013656">
    <property type="entry name" value="PAS_4"/>
</dbReference>
<dbReference type="InterPro" id="IPR001789">
    <property type="entry name" value="Sig_transdc_resp-reg_receiver"/>
</dbReference>
<dbReference type="InterPro" id="IPR001610">
    <property type="entry name" value="PAC"/>
</dbReference>
<dbReference type="SMART" id="SM00091">
    <property type="entry name" value="PAS"/>
    <property type="match status" value="5"/>
</dbReference>
<evidence type="ECO:0000259" key="17">
    <source>
        <dbReference type="PROSITE" id="PS50109"/>
    </source>
</evidence>
<keyword evidence="7" id="KW-0812">Transmembrane</keyword>
<dbReference type="InterPro" id="IPR000014">
    <property type="entry name" value="PAS"/>
</dbReference>
<dbReference type="Gene3D" id="1.10.287.130">
    <property type="match status" value="1"/>
</dbReference>
<dbReference type="SUPFAM" id="SSF52172">
    <property type="entry name" value="CheY-like"/>
    <property type="match status" value="1"/>
</dbReference>
<evidence type="ECO:0000256" key="16">
    <source>
        <dbReference type="SAM" id="Coils"/>
    </source>
</evidence>
<keyword evidence="13" id="KW-0472">Membrane</keyword>
<gene>
    <name evidence="21" type="ORF">ENR64_17325</name>
</gene>
<keyword evidence="6" id="KW-0808">Transferase</keyword>
<dbReference type="AlphaFoldDB" id="A0A7C3KFG6"/>
<dbReference type="NCBIfam" id="TIGR00229">
    <property type="entry name" value="sensory_box"/>
    <property type="match status" value="4"/>
</dbReference>
<dbReference type="Pfam" id="PF00072">
    <property type="entry name" value="Response_reg"/>
    <property type="match status" value="1"/>
</dbReference>
<evidence type="ECO:0000256" key="11">
    <source>
        <dbReference type="ARBA" id="ARBA00022989"/>
    </source>
</evidence>
<dbReference type="PROSITE" id="PS50113">
    <property type="entry name" value="PAC"/>
    <property type="match status" value="5"/>
</dbReference>
<dbReference type="SUPFAM" id="SSF47384">
    <property type="entry name" value="Homodimeric domain of signal transducing histidine kinase"/>
    <property type="match status" value="1"/>
</dbReference>
<dbReference type="SMART" id="SM00086">
    <property type="entry name" value="PAC"/>
    <property type="match status" value="5"/>
</dbReference>
<dbReference type="InterPro" id="IPR036097">
    <property type="entry name" value="HisK_dim/P_sf"/>
</dbReference>
<comment type="catalytic activity">
    <reaction evidence="1">
        <text>ATP + protein L-histidine = ADP + protein N-phospho-L-histidine.</text>
        <dbReference type="EC" id="2.7.13.3"/>
    </reaction>
</comment>
<organism evidence="21">
    <name type="scientific">Oscillatoriales cyanobacterium SpSt-418</name>
    <dbReference type="NCBI Taxonomy" id="2282169"/>
    <lineage>
        <taxon>Bacteria</taxon>
        <taxon>Bacillati</taxon>
        <taxon>Cyanobacteriota</taxon>
        <taxon>Cyanophyceae</taxon>
        <taxon>Oscillatoriophycideae</taxon>
        <taxon>Oscillatoriales</taxon>
    </lineage>
</organism>
<dbReference type="InterPro" id="IPR052162">
    <property type="entry name" value="Sensor_kinase/Photoreceptor"/>
</dbReference>
<dbReference type="InterPro" id="IPR003594">
    <property type="entry name" value="HATPase_dom"/>
</dbReference>
<evidence type="ECO:0000256" key="1">
    <source>
        <dbReference type="ARBA" id="ARBA00000085"/>
    </source>
</evidence>
<dbReference type="Gene3D" id="3.40.50.2300">
    <property type="match status" value="1"/>
</dbReference>
<keyword evidence="5 15" id="KW-0597">Phosphoprotein</keyword>
<dbReference type="Gene3D" id="3.30.450.20">
    <property type="entry name" value="PAS domain"/>
    <property type="match status" value="5"/>
</dbReference>
<dbReference type="PROSITE" id="PS50110">
    <property type="entry name" value="RESPONSE_REGULATORY"/>
    <property type="match status" value="1"/>
</dbReference>
<dbReference type="SUPFAM" id="SSF55785">
    <property type="entry name" value="PYP-like sensor domain (PAS domain)"/>
    <property type="match status" value="5"/>
</dbReference>
<keyword evidence="10" id="KW-0067">ATP-binding</keyword>
<dbReference type="GO" id="GO:0016020">
    <property type="term" value="C:membrane"/>
    <property type="evidence" value="ECO:0007669"/>
    <property type="project" value="UniProtKB-SubCell"/>
</dbReference>
<dbReference type="Gene3D" id="3.30.565.10">
    <property type="entry name" value="Histidine kinase-like ATPase, C-terminal domain"/>
    <property type="match status" value="1"/>
</dbReference>
<evidence type="ECO:0000256" key="12">
    <source>
        <dbReference type="ARBA" id="ARBA00023012"/>
    </source>
</evidence>
<evidence type="ECO:0000259" key="19">
    <source>
        <dbReference type="PROSITE" id="PS50112"/>
    </source>
</evidence>
<proteinExistence type="inferred from homology"/>
<feature type="domain" description="Response regulatory" evidence="18">
    <location>
        <begin position="986"/>
        <end position="1104"/>
    </location>
</feature>
<dbReference type="InterPro" id="IPR005467">
    <property type="entry name" value="His_kinase_dom"/>
</dbReference>
<dbReference type="PROSITE" id="PS50109">
    <property type="entry name" value="HIS_KIN"/>
    <property type="match status" value="1"/>
</dbReference>
<reference evidence="21" key="1">
    <citation type="journal article" date="2020" name="mSystems">
        <title>Genome- and Community-Level Interaction Insights into Carbon Utilization and Element Cycling Functions of Hydrothermarchaeota in Hydrothermal Sediment.</title>
        <authorList>
            <person name="Zhou Z."/>
            <person name="Liu Y."/>
            <person name="Xu W."/>
            <person name="Pan J."/>
            <person name="Luo Z.H."/>
            <person name="Li M."/>
        </authorList>
    </citation>
    <scope>NUCLEOTIDE SEQUENCE [LARGE SCALE GENOMIC DNA]</scope>
    <source>
        <strain evidence="21">SpSt-418</strain>
    </source>
</reference>
<accession>A0A7C3KFG6</accession>
<keyword evidence="11" id="KW-1133">Transmembrane helix</keyword>
<dbReference type="InterPro" id="IPR000700">
    <property type="entry name" value="PAS-assoc_C"/>
</dbReference>
<feature type="modified residue" description="4-aspartylphosphate" evidence="15">
    <location>
        <position position="1035"/>
    </location>
</feature>
<dbReference type="InterPro" id="IPR003661">
    <property type="entry name" value="HisK_dim/P_dom"/>
</dbReference>
<dbReference type="GO" id="GO:0000155">
    <property type="term" value="F:phosphorelay sensor kinase activity"/>
    <property type="evidence" value="ECO:0007669"/>
    <property type="project" value="InterPro"/>
</dbReference>
<keyword evidence="16" id="KW-0175">Coiled coil</keyword>
<dbReference type="PRINTS" id="PR00344">
    <property type="entry name" value="BCTRLSENSOR"/>
</dbReference>
<dbReference type="InterPro" id="IPR036890">
    <property type="entry name" value="HATPase_C_sf"/>
</dbReference>
<feature type="domain" description="PAC" evidence="20">
    <location>
        <begin position="392"/>
        <end position="445"/>
    </location>
</feature>
<name>A0A7C3KFG6_9CYAN</name>
<evidence type="ECO:0000256" key="15">
    <source>
        <dbReference type="PROSITE-ProRule" id="PRU00169"/>
    </source>
</evidence>
<feature type="domain" description="PAC" evidence="20">
    <location>
        <begin position="520"/>
        <end position="572"/>
    </location>
</feature>
<comment type="caution">
    <text evidence="21">The sequence shown here is derived from an EMBL/GenBank/DDBJ whole genome shotgun (WGS) entry which is preliminary data.</text>
</comment>
<dbReference type="CDD" id="cd17580">
    <property type="entry name" value="REC_2_DhkD-like"/>
    <property type="match status" value="1"/>
</dbReference>
<dbReference type="PANTHER" id="PTHR43304">
    <property type="entry name" value="PHYTOCHROME-LIKE PROTEIN CPH1"/>
    <property type="match status" value="1"/>
</dbReference>
<feature type="domain" description="PAS" evidence="19">
    <location>
        <begin position="313"/>
        <end position="387"/>
    </location>
</feature>
<dbReference type="SUPFAM" id="SSF55874">
    <property type="entry name" value="ATPase domain of HSP90 chaperone/DNA topoisomerase II/histidine kinase"/>
    <property type="match status" value="1"/>
</dbReference>
<dbReference type="SMART" id="SM00388">
    <property type="entry name" value="HisKA"/>
    <property type="match status" value="1"/>
</dbReference>
<evidence type="ECO:0000256" key="13">
    <source>
        <dbReference type="ARBA" id="ARBA00023136"/>
    </source>
</evidence>
<feature type="domain" description="PAC" evidence="20">
    <location>
        <begin position="124"/>
        <end position="176"/>
    </location>
</feature>
<dbReference type="SMART" id="SM00448">
    <property type="entry name" value="REC"/>
    <property type="match status" value="1"/>
</dbReference>
<dbReference type="SMART" id="SM00387">
    <property type="entry name" value="HATPase_c"/>
    <property type="match status" value="1"/>
</dbReference>
<dbReference type="InterPro" id="IPR004358">
    <property type="entry name" value="Sig_transdc_His_kin-like_C"/>
</dbReference>
<evidence type="ECO:0000256" key="4">
    <source>
        <dbReference type="ARBA" id="ARBA00012438"/>
    </source>
</evidence>
<dbReference type="Pfam" id="PF08448">
    <property type="entry name" value="PAS_4"/>
    <property type="match status" value="1"/>
</dbReference>
<protein>
    <recommendedName>
        <fullName evidence="14">Circadian input-output histidine kinase CikA</fullName>
        <ecNumber evidence="4">2.7.13.3</ecNumber>
    </recommendedName>
</protein>
<dbReference type="InterPro" id="IPR011006">
    <property type="entry name" value="CheY-like_superfamily"/>
</dbReference>
<dbReference type="FunFam" id="1.10.287.130:FF:000004">
    <property type="entry name" value="Ethylene receptor 1"/>
    <property type="match status" value="1"/>
</dbReference>
<evidence type="ECO:0000256" key="7">
    <source>
        <dbReference type="ARBA" id="ARBA00022692"/>
    </source>
</evidence>
<dbReference type="CDD" id="cd00082">
    <property type="entry name" value="HisKA"/>
    <property type="match status" value="1"/>
</dbReference>
<evidence type="ECO:0000259" key="20">
    <source>
        <dbReference type="PROSITE" id="PS50113"/>
    </source>
</evidence>
<dbReference type="EMBL" id="DSRU01000248">
    <property type="protein sequence ID" value="HFM99486.1"/>
    <property type="molecule type" value="Genomic_DNA"/>
</dbReference>
<comment type="similarity">
    <text evidence="3">In the N-terminal section; belongs to the phytochrome family.</text>
</comment>
<comment type="subcellular location">
    <subcellularLocation>
        <location evidence="2">Membrane</location>
    </subcellularLocation>
</comment>
<dbReference type="InterPro" id="IPR013655">
    <property type="entry name" value="PAS_fold_3"/>
</dbReference>
<keyword evidence="9" id="KW-0418">Kinase</keyword>
<feature type="coiled-coil region" evidence="16">
    <location>
        <begin position="693"/>
        <end position="720"/>
    </location>
</feature>
<feature type="domain" description="PAC" evidence="20">
    <location>
        <begin position="649"/>
        <end position="702"/>
    </location>
</feature>
<evidence type="ECO:0000256" key="14">
    <source>
        <dbReference type="ARBA" id="ARBA00074306"/>
    </source>
</evidence>
<evidence type="ECO:0000313" key="21">
    <source>
        <dbReference type="EMBL" id="HFM99486.1"/>
    </source>
</evidence>
<keyword evidence="8" id="KW-0547">Nucleotide-binding</keyword>
<feature type="domain" description="PAS" evidence="19">
    <location>
        <begin position="446"/>
        <end position="494"/>
    </location>
</feature>
<dbReference type="CDD" id="cd00130">
    <property type="entry name" value="PAS"/>
    <property type="match status" value="5"/>
</dbReference>
<dbReference type="PROSITE" id="PS50112">
    <property type="entry name" value="PAS"/>
    <property type="match status" value="2"/>
</dbReference>
<evidence type="ECO:0000259" key="18">
    <source>
        <dbReference type="PROSITE" id="PS50110"/>
    </source>
</evidence>
<dbReference type="Pfam" id="PF02518">
    <property type="entry name" value="HATPase_c"/>
    <property type="match status" value="1"/>
</dbReference>
<evidence type="ECO:0000256" key="10">
    <source>
        <dbReference type="ARBA" id="ARBA00022840"/>
    </source>
</evidence>
<evidence type="ECO:0000256" key="9">
    <source>
        <dbReference type="ARBA" id="ARBA00022777"/>
    </source>
</evidence>
<keyword evidence="12" id="KW-0902">Two-component regulatory system</keyword>
<feature type="domain" description="Histidine kinase" evidence="17">
    <location>
        <begin position="727"/>
        <end position="964"/>
    </location>
</feature>
<evidence type="ECO:0000256" key="3">
    <source>
        <dbReference type="ARBA" id="ARBA00006402"/>
    </source>
</evidence>